<keyword evidence="4" id="KW-1185">Reference proteome</keyword>
<evidence type="ECO:0000313" key="4">
    <source>
        <dbReference type="Proteomes" id="UP000439752"/>
    </source>
</evidence>
<dbReference type="Pfam" id="PF12945">
    <property type="entry name" value="PilZNR"/>
    <property type="match status" value="1"/>
</dbReference>
<name>A0A653ID55_9BACL</name>
<dbReference type="Proteomes" id="UP000439752">
    <property type="component" value="Unassembled WGS sequence"/>
</dbReference>
<reference evidence="3 4" key="1">
    <citation type="submission" date="2019-10" db="EMBL/GenBank/DDBJ databases">
        <authorList>
            <person name="Karimi E."/>
        </authorList>
    </citation>
    <scope>NUCLEOTIDE SEQUENCE [LARGE SCALE GENOMIC DNA]</scope>
    <source>
        <strain evidence="3">Exiguobacterium sp. 9Y</strain>
    </source>
</reference>
<dbReference type="Pfam" id="PF07238">
    <property type="entry name" value="PilZ"/>
    <property type="match status" value="1"/>
</dbReference>
<gene>
    <name evidence="3" type="ORF">EXIGUO9Y_30174</name>
</gene>
<dbReference type="AlphaFoldDB" id="A0A653ID55"/>
<dbReference type="GO" id="GO:0035438">
    <property type="term" value="F:cyclic-di-GMP binding"/>
    <property type="evidence" value="ECO:0007669"/>
    <property type="project" value="InterPro"/>
</dbReference>
<dbReference type="RefSeq" id="WP_029330683.1">
    <property type="nucleotide sequence ID" value="NZ_LR732308.1"/>
</dbReference>
<protein>
    <submittedName>
        <fullName evidence="3">Pilus assembly protein PilZ</fullName>
    </submittedName>
</protein>
<evidence type="ECO:0000259" key="1">
    <source>
        <dbReference type="Pfam" id="PF07238"/>
    </source>
</evidence>
<dbReference type="InterPro" id="IPR009875">
    <property type="entry name" value="PilZ_domain"/>
</dbReference>
<dbReference type="InterPro" id="IPR009926">
    <property type="entry name" value="T3SS_YcgR_PilZN"/>
</dbReference>
<sequence length="218" mass="25380">MMQTGDLIMVRNSEDRQGRTKVTAVTNRLIWMEAPSEADTLKTFILSEDESIHVYFFKEKGRLYGFESEIVERQNDPLRGQRYAIRRPTDQQVERVQRRQFVRVPLLLDVALHPHKTKFEPFTTVSLDLSAGGILILANHLPIELKDEVELTFLLPAEHGGTHTLDVLGELVRVDRREERYELAFQFTQIHDRSRELVLRHCYQAQMKNSRSGTNSFT</sequence>
<dbReference type="EMBL" id="CABWKQ010000023">
    <property type="protein sequence ID" value="VWX36976.1"/>
    <property type="molecule type" value="Genomic_DNA"/>
</dbReference>
<evidence type="ECO:0000259" key="2">
    <source>
        <dbReference type="Pfam" id="PF12945"/>
    </source>
</evidence>
<proteinExistence type="predicted"/>
<feature type="domain" description="Type III secretion system flagellar brake protein YcgR PilZN" evidence="2">
    <location>
        <begin position="12"/>
        <end position="79"/>
    </location>
</feature>
<evidence type="ECO:0000313" key="3">
    <source>
        <dbReference type="EMBL" id="VWX36976.1"/>
    </source>
</evidence>
<organism evidence="3 4">
    <name type="scientific">Exiguobacterium oxidotolerans</name>
    <dbReference type="NCBI Taxonomy" id="223958"/>
    <lineage>
        <taxon>Bacteria</taxon>
        <taxon>Bacillati</taxon>
        <taxon>Bacillota</taxon>
        <taxon>Bacilli</taxon>
        <taxon>Bacillales</taxon>
        <taxon>Bacillales Family XII. Incertae Sedis</taxon>
        <taxon>Exiguobacterium</taxon>
    </lineage>
</organism>
<accession>A0A653ID55</accession>
<dbReference type="SUPFAM" id="SSF141371">
    <property type="entry name" value="PilZ domain-like"/>
    <property type="match status" value="1"/>
</dbReference>
<dbReference type="Gene3D" id="2.40.10.220">
    <property type="entry name" value="predicted glycosyltransferase like domains"/>
    <property type="match status" value="1"/>
</dbReference>
<feature type="domain" description="PilZ" evidence="1">
    <location>
        <begin position="97"/>
        <end position="204"/>
    </location>
</feature>